<evidence type="ECO:0000313" key="3">
    <source>
        <dbReference type="EMBL" id="OHT14034.1"/>
    </source>
</evidence>
<evidence type="ECO:0000313" key="4">
    <source>
        <dbReference type="Proteomes" id="UP000179807"/>
    </source>
</evidence>
<feature type="coiled-coil region" evidence="1">
    <location>
        <begin position="49"/>
        <end position="101"/>
    </location>
</feature>
<dbReference type="VEuPathDB" id="TrichDB:TRFO_15692"/>
<protein>
    <recommendedName>
        <fullName evidence="5">SUN domain-containing protein</fullName>
    </recommendedName>
</protein>
<keyword evidence="1" id="KW-0175">Coiled coil</keyword>
<keyword evidence="2" id="KW-0732">Signal</keyword>
<dbReference type="EMBL" id="MLAK01000431">
    <property type="protein sequence ID" value="OHT14034.1"/>
    <property type="molecule type" value="Genomic_DNA"/>
</dbReference>
<dbReference type="AlphaFoldDB" id="A0A1J4KSF4"/>
<gene>
    <name evidence="3" type="ORF">TRFO_15692</name>
</gene>
<name>A0A1J4KSF4_9EUKA</name>
<dbReference type="RefSeq" id="XP_068367170.1">
    <property type="nucleotide sequence ID" value="XM_068498526.1"/>
</dbReference>
<keyword evidence="4" id="KW-1185">Reference proteome</keyword>
<proteinExistence type="predicted"/>
<sequence>MFVFLLSLIASLETSNAKQYNEIPLNSNGQEPARITKSDDVNQTLITEIRNLMNSVKNVVEQVNSTQREIDLELQKLSDQLEKLENEKIDLKSLNQVVKEIDQINSQISNKLSLSIRENIQKLLSAKCVAQEITLYYIPASMFLTLNSIKPFSSTATQIKEKSNFTFETYHPYATNRVIFENLNIRSGQSSVATKANFLFYLKGHLIHTLPSQVIYKNSENAEIKFDQPIVFDRFVVQCLDNIGNETHYTVPEFHLYEPERLRI</sequence>
<evidence type="ECO:0008006" key="5">
    <source>
        <dbReference type="Google" id="ProtNLM"/>
    </source>
</evidence>
<comment type="caution">
    <text evidence="3">The sequence shown here is derived from an EMBL/GenBank/DDBJ whole genome shotgun (WGS) entry which is preliminary data.</text>
</comment>
<evidence type="ECO:0000256" key="2">
    <source>
        <dbReference type="SAM" id="SignalP"/>
    </source>
</evidence>
<feature type="signal peptide" evidence="2">
    <location>
        <begin position="1"/>
        <end position="17"/>
    </location>
</feature>
<dbReference type="GeneID" id="94833230"/>
<evidence type="ECO:0000256" key="1">
    <source>
        <dbReference type="SAM" id="Coils"/>
    </source>
</evidence>
<dbReference type="Proteomes" id="UP000179807">
    <property type="component" value="Unassembled WGS sequence"/>
</dbReference>
<accession>A0A1J4KSF4</accession>
<reference evidence="3" key="1">
    <citation type="submission" date="2016-10" db="EMBL/GenBank/DDBJ databases">
        <authorList>
            <person name="Benchimol M."/>
            <person name="Almeida L.G."/>
            <person name="Vasconcelos A.T."/>
            <person name="Perreira-Neves A."/>
            <person name="Rosa I.A."/>
            <person name="Tasca T."/>
            <person name="Bogo M.R."/>
            <person name="de Souza W."/>
        </authorList>
    </citation>
    <scope>NUCLEOTIDE SEQUENCE [LARGE SCALE GENOMIC DNA]</scope>
    <source>
        <strain evidence="3">K</strain>
    </source>
</reference>
<organism evidence="3 4">
    <name type="scientific">Tritrichomonas foetus</name>
    <dbReference type="NCBI Taxonomy" id="1144522"/>
    <lineage>
        <taxon>Eukaryota</taxon>
        <taxon>Metamonada</taxon>
        <taxon>Parabasalia</taxon>
        <taxon>Tritrichomonadida</taxon>
        <taxon>Tritrichomonadidae</taxon>
        <taxon>Tritrichomonas</taxon>
    </lineage>
</organism>
<feature type="chain" id="PRO_5009630211" description="SUN domain-containing protein" evidence="2">
    <location>
        <begin position="18"/>
        <end position="264"/>
    </location>
</feature>